<evidence type="ECO:0000256" key="2">
    <source>
        <dbReference type="ARBA" id="ARBA00022703"/>
    </source>
</evidence>
<comment type="similarity">
    <text evidence="1">Belongs to the Bcl-2 family.</text>
</comment>
<name>A0A8S3DC90_9BILA</name>
<dbReference type="PANTHER" id="PTHR11256">
    <property type="entry name" value="BCL-2 RELATED"/>
    <property type="match status" value="1"/>
</dbReference>
<dbReference type="SUPFAM" id="SSF56854">
    <property type="entry name" value="Bcl-2 inhibitors of programmed cell death"/>
    <property type="match status" value="1"/>
</dbReference>
<evidence type="ECO:0000313" key="4">
    <source>
        <dbReference type="EMBL" id="CAF4993333.1"/>
    </source>
</evidence>
<feature type="domain" description="Bcl-2 Bcl-2 homology region 1-3" evidence="3">
    <location>
        <begin position="36"/>
        <end position="139"/>
    </location>
</feature>
<accession>A0A8S3DC90</accession>
<dbReference type="InterPro" id="IPR026298">
    <property type="entry name" value="Bcl-2_fam"/>
</dbReference>
<dbReference type="EMBL" id="CAJOBI010201587">
    <property type="protein sequence ID" value="CAF4993333.1"/>
    <property type="molecule type" value="Genomic_DNA"/>
</dbReference>
<dbReference type="PANTHER" id="PTHR11256:SF50">
    <property type="entry name" value="APOPTOSIS REGULATOR CED-9"/>
    <property type="match status" value="1"/>
</dbReference>
<dbReference type="GO" id="GO:0001836">
    <property type="term" value="P:release of cytochrome c from mitochondria"/>
    <property type="evidence" value="ECO:0007669"/>
    <property type="project" value="TreeGrafter"/>
</dbReference>
<dbReference type="Proteomes" id="UP000676336">
    <property type="component" value="Unassembled WGS sequence"/>
</dbReference>
<dbReference type="GO" id="GO:0042981">
    <property type="term" value="P:regulation of apoptotic process"/>
    <property type="evidence" value="ECO:0007669"/>
    <property type="project" value="InterPro"/>
</dbReference>
<dbReference type="GO" id="GO:0097192">
    <property type="term" value="P:extrinsic apoptotic signaling pathway in absence of ligand"/>
    <property type="evidence" value="ECO:0007669"/>
    <property type="project" value="TreeGrafter"/>
</dbReference>
<evidence type="ECO:0000313" key="5">
    <source>
        <dbReference type="Proteomes" id="UP000676336"/>
    </source>
</evidence>
<sequence length="188" mass="22021">MFSNDNLETTKSVVNDYFIWRLKNKRVTNNRLFDIVHTLGYDYERKYSSSLSFSNCHSSSSMTNVETIHHAIGNELFHDGKISWARIITFISFSALLAENISKETREEEKDTIISSMIDWTTNFIDQNFQTWLESESYWAGCLNMYDKIPERQKYLNVYGNILGAIGKRFDCRRGTMNLRLEVRSHSV</sequence>
<dbReference type="InterPro" id="IPR046371">
    <property type="entry name" value="Bcl-2_BH1-3"/>
</dbReference>
<dbReference type="InterPro" id="IPR036834">
    <property type="entry name" value="Bcl-2-like_sf"/>
</dbReference>
<dbReference type="GO" id="GO:0008630">
    <property type="term" value="P:intrinsic apoptotic signaling pathway in response to DNA damage"/>
    <property type="evidence" value="ECO:0007669"/>
    <property type="project" value="TreeGrafter"/>
</dbReference>
<dbReference type="GO" id="GO:0051400">
    <property type="term" value="F:BH domain binding"/>
    <property type="evidence" value="ECO:0007669"/>
    <property type="project" value="TreeGrafter"/>
</dbReference>
<dbReference type="Pfam" id="PF00452">
    <property type="entry name" value="Bcl-2"/>
    <property type="match status" value="1"/>
</dbReference>
<dbReference type="Gene3D" id="1.10.437.10">
    <property type="entry name" value="Blc2-like"/>
    <property type="match status" value="1"/>
</dbReference>
<keyword evidence="2" id="KW-0053">Apoptosis</keyword>
<dbReference type="GO" id="GO:0005741">
    <property type="term" value="C:mitochondrial outer membrane"/>
    <property type="evidence" value="ECO:0007669"/>
    <property type="project" value="TreeGrafter"/>
</dbReference>
<evidence type="ECO:0000256" key="1">
    <source>
        <dbReference type="ARBA" id="ARBA00009458"/>
    </source>
</evidence>
<proteinExistence type="inferred from homology"/>
<reference evidence="4" key="1">
    <citation type="submission" date="2021-02" db="EMBL/GenBank/DDBJ databases">
        <authorList>
            <person name="Nowell W R."/>
        </authorList>
    </citation>
    <scope>NUCLEOTIDE SEQUENCE</scope>
</reference>
<comment type="caution">
    <text evidence="4">The sequence shown here is derived from an EMBL/GenBank/DDBJ whole genome shotgun (WGS) entry which is preliminary data.</text>
</comment>
<gene>
    <name evidence="4" type="ORF">SMN809_LOCUS56420</name>
</gene>
<organism evidence="4 5">
    <name type="scientific">Rotaria magnacalcarata</name>
    <dbReference type="NCBI Taxonomy" id="392030"/>
    <lineage>
        <taxon>Eukaryota</taxon>
        <taxon>Metazoa</taxon>
        <taxon>Spiralia</taxon>
        <taxon>Gnathifera</taxon>
        <taxon>Rotifera</taxon>
        <taxon>Eurotatoria</taxon>
        <taxon>Bdelloidea</taxon>
        <taxon>Philodinida</taxon>
        <taxon>Philodinidae</taxon>
        <taxon>Rotaria</taxon>
    </lineage>
</organism>
<evidence type="ECO:0000259" key="3">
    <source>
        <dbReference type="SMART" id="SM00337"/>
    </source>
</evidence>
<dbReference type="InterPro" id="IPR002475">
    <property type="entry name" value="Bcl2-like"/>
</dbReference>
<dbReference type="SMART" id="SM00337">
    <property type="entry name" value="BCL"/>
    <property type="match status" value="1"/>
</dbReference>
<dbReference type="AlphaFoldDB" id="A0A8S3DC90"/>
<protein>
    <recommendedName>
        <fullName evidence="3">Bcl-2 Bcl-2 homology region 1-3 domain-containing protein</fullName>
    </recommendedName>
</protein>
<dbReference type="PROSITE" id="PS50062">
    <property type="entry name" value="BCL2_FAMILY"/>
    <property type="match status" value="1"/>
</dbReference>